<proteinExistence type="predicted"/>
<evidence type="ECO:0000313" key="1">
    <source>
        <dbReference type="EMBL" id="CRL28814.1"/>
    </source>
</evidence>
<accession>A0A0G4PQX0</accession>
<protein>
    <submittedName>
        <fullName evidence="1">Str. FM013</fullName>
    </submittedName>
</protein>
<sequence>MVPGIESGLWKFVDQGFENFLEWCIDKVRAKQDSAHGHFRHAGLNIEVFHTKCVVFCPLCRQRFYYLRKPRTLTVKEARSAGYGPSSLLVGHNSVHRFQIVKAWFRRTLSGSLVAAFGSRGGS</sequence>
<dbReference type="EMBL" id="HG793163">
    <property type="protein sequence ID" value="CRL28814.1"/>
    <property type="molecule type" value="Genomic_DNA"/>
</dbReference>
<dbReference type="AlphaFoldDB" id="A0A0G4PQX0"/>
<organism evidence="1 2">
    <name type="scientific">Penicillium camemberti (strain FM 013)</name>
    <dbReference type="NCBI Taxonomy" id="1429867"/>
    <lineage>
        <taxon>Eukaryota</taxon>
        <taxon>Fungi</taxon>
        <taxon>Dikarya</taxon>
        <taxon>Ascomycota</taxon>
        <taxon>Pezizomycotina</taxon>
        <taxon>Eurotiomycetes</taxon>
        <taxon>Eurotiomycetidae</taxon>
        <taxon>Eurotiales</taxon>
        <taxon>Aspergillaceae</taxon>
        <taxon>Penicillium</taxon>
    </lineage>
</organism>
<dbReference type="Proteomes" id="UP000053732">
    <property type="component" value="Unassembled WGS sequence"/>
</dbReference>
<dbReference type="STRING" id="1429867.A0A0G4PQX0"/>
<gene>
    <name evidence="1" type="ORF">PCAMFM013_S030g000101</name>
</gene>
<name>A0A0G4PQX0_PENC3</name>
<keyword evidence="2" id="KW-1185">Reference proteome</keyword>
<evidence type="ECO:0000313" key="2">
    <source>
        <dbReference type="Proteomes" id="UP000053732"/>
    </source>
</evidence>
<reference evidence="1 2" key="1">
    <citation type="journal article" date="2014" name="Nat. Commun.">
        <title>Multiple recent horizontal transfers of a large genomic region in cheese making fungi.</title>
        <authorList>
            <person name="Cheeseman K."/>
            <person name="Ropars J."/>
            <person name="Renault P."/>
            <person name="Dupont J."/>
            <person name="Gouzy J."/>
            <person name="Branca A."/>
            <person name="Abraham A.L."/>
            <person name="Ceppi M."/>
            <person name="Conseiller E."/>
            <person name="Debuchy R."/>
            <person name="Malagnac F."/>
            <person name="Goarin A."/>
            <person name="Silar P."/>
            <person name="Lacoste S."/>
            <person name="Sallet E."/>
            <person name="Bensimon A."/>
            <person name="Giraud T."/>
            <person name="Brygoo Y."/>
        </authorList>
    </citation>
    <scope>NUCLEOTIDE SEQUENCE [LARGE SCALE GENOMIC DNA]</scope>
    <source>
        <strain evidence="2">FM 013</strain>
    </source>
</reference>